<evidence type="ECO:0000313" key="1">
    <source>
        <dbReference type="EMBL" id="GFI41998.1"/>
    </source>
</evidence>
<protein>
    <recommendedName>
        <fullName evidence="3">Matrixin</fullName>
    </recommendedName>
</protein>
<dbReference type="GO" id="GO:0008237">
    <property type="term" value="F:metallopeptidase activity"/>
    <property type="evidence" value="ECO:0007669"/>
    <property type="project" value="InterPro"/>
</dbReference>
<proteinExistence type="predicted"/>
<dbReference type="EMBL" id="BLMI01000252">
    <property type="protein sequence ID" value="GFI41998.1"/>
    <property type="molecule type" value="Genomic_DNA"/>
</dbReference>
<accession>A0A829ZF88</accession>
<dbReference type="RefSeq" id="WP_172473144.1">
    <property type="nucleotide sequence ID" value="NZ_BLMI01000252.1"/>
</dbReference>
<dbReference type="Gene3D" id="3.40.390.10">
    <property type="entry name" value="Collagenase (Catalytic Domain)"/>
    <property type="match status" value="1"/>
</dbReference>
<reference evidence="1 2" key="1">
    <citation type="journal article" date="2020" name="Microbiome">
        <title>Single-cell genomics of uncultured bacteria reveals dietary fiber responders in the mouse gut microbiota.</title>
        <authorList>
            <person name="Chijiiwa R."/>
            <person name="Hosokawa M."/>
            <person name="Kogawa M."/>
            <person name="Nishikawa Y."/>
            <person name="Ide K."/>
            <person name="Sakanashi C."/>
            <person name="Takahashi K."/>
            <person name="Takeyama H."/>
        </authorList>
    </citation>
    <scope>NUCLEOTIDE SEQUENCE [LARGE SCALE GENOMIC DNA]</scope>
    <source>
        <strain evidence="1">IMSAGC_017</strain>
    </source>
</reference>
<dbReference type="InterPro" id="IPR024079">
    <property type="entry name" value="MetalloPept_cat_dom_sf"/>
</dbReference>
<comment type="caution">
    <text evidence="1">The sequence shown here is derived from an EMBL/GenBank/DDBJ whole genome shotgun (WGS) entry which is preliminary data.</text>
</comment>
<dbReference type="SUPFAM" id="SSF55486">
    <property type="entry name" value="Metalloproteases ('zincins'), catalytic domain"/>
    <property type="match status" value="1"/>
</dbReference>
<dbReference type="Proteomes" id="UP000490821">
    <property type="component" value="Unassembled WGS sequence"/>
</dbReference>
<organism evidence="1 2">
    <name type="scientific">Thomasclavelia cocleata</name>
    <dbReference type="NCBI Taxonomy" id="69824"/>
    <lineage>
        <taxon>Bacteria</taxon>
        <taxon>Bacillati</taxon>
        <taxon>Bacillota</taxon>
        <taxon>Erysipelotrichia</taxon>
        <taxon>Erysipelotrichales</taxon>
        <taxon>Coprobacillaceae</taxon>
        <taxon>Thomasclavelia</taxon>
    </lineage>
</organism>
<dbReference type="AlphaFoldDB" id="A0A829ZF88"/>
<evidence type="ECO:0008006" key="3">
    <source>
        <dbReference type="Google" id="ProtNLM"/>
    </source>
</evidence>
<evidence type="ECO:0000313" key="2">
    <source>
        <dbReference type="Proteomes" id="UP000490821"/>
    </source>
</evidence>
<name>A0A829ZF88_9FIRM</name>
<sequence>MKKIFKIYLTSTIVGFILFYPTYIVAATVHASHYAHLSWRYGSSFNVRYTPITSEVNWTSNIDTAISGWNSKAGSGIKRTSNGSHIMLSYNWGNTGWYAYASSSGNIRLNNITPAKYRNEVVAHELGHGLGLGHVNCSSEVMRETGFKGSHYPYEGDIQGFKKR</sequence>
<gene>
    <name evidence="1" type="ORF">IMSAGC017_02044</name>
</gene>